<evidence type="ECO:0000313" key="2">
    <source>
        <dbReference type="Proteomes" id="UP001143856"/>
    </source>
</evidence>
<proteinExistence type="predicted"/>
<comment type="caution">
    <text evidence="1">The sequence shown here is derived from an EMBL/GenBank/DDBJ whole genome shotgun (WGS) entry which is preliminary data.</text>
</comment>
<reference evidence="1" key="1">
    <citation type="submission" date="2022-10" db="EMBL/GenBank/DDBJ databases">
        <title>Genome Sequence of Xylaria curta.</title>
        <authorList>
            <person name="Buettner E."/>
        </authorList>
    </citation>
    <scope>NUCLEOTIDE SEQUENCE</scope>
    <source>
        <strain evidence="1">Babe10</strain>
    </source>
</reference>
<name>A0ACC1PFC8_9PEZI</name>
<dbReference type="EMBL" id="JAPDGR010000391">
    <property type="protein sequence ID" value="KAJ2990701.1"/>
    <property type="molecule type" value="Genomic_DNA"/>
</dbReference>
<evidence type="ECO:0000313" key="1">
    <source>
        <dbReference type="EMBL" id="KAJ2990701.1"/>
    </source>
</evidence>
<protein>
    <submittedName>
        <fullName evidence="1">Uncharacterized protein</fullName>
    </submittedName>
</protein>
<gene>
    <name evidence="1" type="ORF">NUW58_g2820</name>
</gene>
<sequence length="462" mass="50382">MARISSLSLAQLLLSATGALAAIKVDVNDETSVKTAAKQVAEDLMTFYKGELPGEVPGILPGPPPDGDYYWWTGGALWSTMLDYRSRTGDTQYDKVISDGILFQIGPNNDFMPANWTASMGNDDQAIWAMAALLATETGFAEPDLDNLKWLGLGQKVFEEQSDDARRVQNGSCAGGLRWQIYRTNVGYNWISTLANVAYANVGARLSQQDKTPAKSVEEAFDWLQTSKLIDSKFNVFDGADANDCDKSDQQASILSGRRPCLGGCRSDVQVDGRGREVEEARRRPDPKTPLDVFLPDGVATEVACEPAQCNTDMTFFKSFLHRGLATTMDAAPHTKMPSSQSSRPAPLPPQRAARAVKTSDALMKLSDGPSKEAFYAEELSMRRAEMAVVGETLMETINKLLKKQPPKTNRKGQAGLESTPDVEAQKPSPIFVRWVSNKDGFHVAVPDEMLSGPAGKVFVKS</sequence>
<accession>A0ACC1PFC8</accession>
<dbReference type="Proteomes" id="UP001143856">
    <property type="component" value="Unassembled WGS sequence"/>
</dbReference>
<organism evidence="1 2">
    <name type="scientific">Xylaria curta</name>
    <dbReference type="NCBI Taxonomy" id="42375"/>
    <lineage>
        <taxon>Eukaryota</taxon>
        <taxon>Fungi</taxon>
        <taxon>Dikarya</taxon>
        <taxon>Ascomycota</taxon>
        <taxon>Pezizomycotina</taxon>
        <taxon>Sordariomycetes</taxon>
        <taxon>Xylariomycetidae</taxon>
        <taxon>Xylariales</taxon>
        <taxon>Xylariaceae</taxon>
        <taxon>Xylaria</taxon>
    </lineage>
</organism>
<keyword evidence="2" id="KW-1185">Reference proteome</keyword>